<evidence type="ECO:0000313" key="15">
    <source>
        <dbReference type="Proteomes" id="UP000286031"/>
    </source>
</evidence>
<evidence type="ECO:0000313" key="9">
    <source>
        <dbReference type="EMBL" id="MDC2408723.1"/>
    </source>
</evidence>
<dbReference type="EMBL" id="JAQNZF010000014">
    <property type="protein sequence ID" value="MDC2743001.1"/>
    <property type="molecule type" value="Genomic_DNA"/>
</dbReference>
<dbReference type="Proteomes" id="UP000473905">
    <property type="component" value="Unassembled WGS sequence"/>
</dbReference>
<dbReference type="Proteomes" id="UP000365824">
    <property type="component" value="Unassembled WGS sequence"/>
</dbReference>
<feature type="region of interest" description="Disordered" evidence="1">
    <location>
        <begin position="142"/>
        <end position="168"/>
    </location>
</feature>
<feature type="transmembrane region" description="Helical" evidence="2">
    <location>
        <begin position="21"/>
        <end position="44"/>
    </location>
</feature>
<evidence type="ECO:0000313" key="10">
    <source>
        <dbReference type="EMBL" id="MDC2743001.1"/>
    </source>
</evidence>
<reference evidence="9" key="3">
    <citation type="submission" date="2022-10" db="EMBL/GenBank/DDBJ databases">
        <title>Human gut microbiome strain richness.</title>
        <authorList>
            <person name="Chen-Liaw A."/>
        </authorList>
    </citation>
    <scope>NUCLEOTIDE SEQUENCE</scope>
    <source>
        <strain evidence="10">BSD2780120875st1_E1_BSD2780120875_150330</strain>
        <strain evidence="9">F7_m1001271B151109d0_201107</strain>
        <strain evidence="11">RTP21484st1_H8_RTP21484_190118</strain>
    </source>
</reference>
<evidence type="ECO:0000313" key="3">
    <source>
        <dbReference type="EMBL" id="KAA3803980.1"/>
    </source>
</evidence>
<evidence type="ECO:0000313" key="5">
    <source>
        <dbReference type="EMBL" id="KAA3941825.1"/>
    </source>
</evidence>
<evidence type="ECO:0000313" key="20">
    <source>
        <dbReference type="Proteomes" id="UP000460135"/>
    </source>
</evidence>
<evidence type="ECO:0000256" key="2">
    <source>
        <dbReference type="SAM" id="Phobius"/>
    </source>
</evidence>
<dbReference type="GO" id="GO:0005886">
    <property type="term" value="C:plasma membrane"/>
    <property type="evidence" value="ECO:0007669"/>
    <property type="project" value="TreeGrafter"/>
</dbReference>
<dbReference type="Proteomes" id="UP000460135">
    <property type="component" value="Unassembled WGS sequence"/>
</dbReference>
<name>A0A139KRL1_BACOV</name>
<evidence type="ECO:0000313" key="12">
    <source>
        <dbReference type="EMBL" id="RGX06481.1"/>
    </source>
</evidence>
<dbReference type="EMBL" id="VWLB01000072">
    <property type="protein sequence ID" value="KAA3921910.1"/>
    <property type="molecule type" value="Genomic_DNA"/>
</dbReference>
<dbReference type="EMBL" id="VWFC01000026">
    <property type="protein sequence ID" value="KAB1323801.1"/>
    <property type="molecule type" value="Genomic_DNA"/>
</dbReference>
<keyword evidence="2" id="KW-0472">Membrane</keyword>
<accession>A0A139KRL1</accession>
<dbReference type="Proteomes" id="UP001219389">
    <property type="component" value="Unassembled WGS sequence"/>
</dbReference>
<proteinExistence type="predicted"/>
<keyword evidence="2" id="KW-1133">Transmembrane helix</keyword>
<dbReference type="EMBL" id="JAQNWR010000008">
    <property type="protein sequence ID" value="MDC2408723.1"/>
    <property type="molecule type" value="Genomic_DNA"/>
</dbReference>
<evidence type="ECO:0000313" key="8">
    <source>
        <dbReference type="EMBL" id="KAB1323801.1"/>
    </source>
</evidence>
<evidence type="ECO:0000313" key="17">
    <source>
        <dbReference type="Proteomes" id="UP000365824"/>
    </source>
</evidence>
<dbReference type="Proteomes" id="UP000323717">
    <property type="component" value="Unassembled WGS sequence"/>
</dbReference>
<dbReference type="Proteomes" id="UP000286031">
    <property type="component" value="Unassembled WGS sequence"/>
</dbReference>
<dbReference type="PANTHER" id="PTHR34980:SF3">
    <property type="entry name" value="BLR8105 PROTEIN"/>
    <property type="match status" value="1"/>
</dbReference>
<dbReference type="Proteomes" id="UP001214017">
    <property type="component" value="Unassembled WGS sequence"/>
</dbReference>
<evidence type="ECO:0000313" key="6">
    <source>
        <dbReference type="EMBL" id="KAA4095794.1"/>
    </source>
</evidence>
<dbReference type="Proteomes" id="UP000375690">
    <property type="component" value="Unassembled WGS sequence"/>
</dbReference>
<organism evidence="5 16">
    <name type="scientific">Bacteroides ovatus</name>
    <dbReference type="NCBI Taxonomy" id="28116"/>
    <lineage>
        <taxon>Bacteria</taxon>
        <taxon>Pseudomonadati</taxon>
        <taxon>Bacteroidota</taxon>
        <taxon>Bacteroidia</taxon>
        <taxon>Bacteroidales</taxon>
        <taxon>Bacteroidaceae</taxon>
        <taxon>Bacteroides</taxon>
    </lineage>
</organism>
<evidence type="ECO:0000313" key="11">
    <source>
        <dbReference type="EMBL" id="MDC7961290.1"/>
    </source>
</evidence>
<feature type="transmembrane region" description="Helical" evidence="2">
    <location>
        <begin position="50"/>
        <end position="71"/>
    </location>
</feature>
<dbReference type="STRING" id="28116.Bovatus_01363"/>
<evidence type="ECO:0000256" key="1">
    <source>
        <dbReference type="SAM" id="MobiDB-lite"/>
    </source>
</evidence>
<dbReference type="EMBL" id="VWLX01000010">
    <property type="protein sequence ID" value="KAA3803980.1"/>
    <property type="molecule type" value="Genomic_DNA"/>
</dbReference>
<dbReference type="EMBL" id="VWFO01000029">
    <property type="protein sequence ID" value="KAA4662292.1"/>
    <property type="molecule type" value="Genomic_DNA"/>
</dbReference>
<comment type="caution">
    <text evidence="5">The sequence shown here is derived from an EMBL/GenBank/DDBJ whole genome shotgun (WGS) entry which is preliminary data.</text>
</comment>
<evidence type="ECO:0000313" key="4">
    <source>
        <dbReference type="EMBL" id="KAA3921910.1"/>
    </source>
</evidence>
<evidence type="ECO:0000313" key="13">
    <source>
        <dbReference type="EMBL" id="RHH41975.1"/>
    </source>
</evidence>
<gene>
    <name evidence="13" type="ORF">DW206_19845</name>
    <name evidence="12" type="ORF">DWV35_21990</name>
    <name evidence="8" type="ORF">F3B53_18795</name>
    <name evidence="7" type="ORF">F3B98_19455</name>
    <name evidence="6" type="ORF">F3D66_15660</name>
    <name evidence="5" type="ORF">F3D71_22720</name>
    <name evidence="4" type="ORF">F3F25_26910</name>
    <name evidence="3" type="ORF">F3F51_15415</name>
    <name evidence="9" type="ORF">PO240_12645</name>
    <name evidence="10" type="ORF">PO382_12275</name>
    <name evidence="11" type="ORF">PQ628_24125</name>
</gene>
<dbReference type="EMBL" id="QSBI01000037">
    <property type="protein sequence ID" value="RGX06481.1"/>
    <property type="molecule type" value="Genomic_DNA"/>
</dbReference>
<evidence type="ECO:0000313" key="7">
    <source>
        <dbReference type="EMBL" id="KAA4662292.1"/>
    </source>
</evidence>
<dbReference type="EMBL" id="VWKB01000021">
    <property type="protein sequence ID" value="KAA4095794.1"/>
    <property type="molecule type" value="Genomic_DNA"/>
</dbReference>
<reference evidence="16 17" key="2">
    <citation type="journal article" date="2019" name="Nat. Med.">
        <title>A library of human gut bacterial isolates paired with longitudinal multiomics data enables mechanistic microbiome research.</title>
        <authorList>
            <person name="Poyet M."/>
            <person name="Groussin M."/>
            <person name="Gibbons S.M."/>
            <person name="Avila-Pacheco J."/>
            <person name="Jiang X."/>
            <person name="Kearney S.M."/>
            <person name="Perrotta A.R."/>
            <person name="Berdy B."/>
            <person name="Zhao S."/>
            <person name="Lieberman T.D."/>
            <person name="Swanson P.K."/>
            <person name="Smith M."/>
            <person name="Roesemann S."/>
            <person name="Alexander J.E."/>
            <person name="Rich S.A."/>
            <person name="Livny J."/>
            <person name="Vlamakis H."/>
            <person name="Clish C."/>
            <person name="Bullock K."/>
            <person name="Deik A."/>
            <person name="Scott J."/>
            <person name="Pierce K.A."/>
            <person name="Xavier R.J."/>
            <person name="Alm E.J."/>
        </authorList>
    </citation>
    <scope>NUCLEOTIDE SEQUENCE [LARGE SCALE GENOMIC DNA]</scope>
    <source>
        <strain evidence="6 21">BIOML-A134</strain>
        <strain evidence="7 19">BIOML-A14</strain>
        <strain evidence="4 17">BIOML-A160</strain>
        <strain evidence="5 16">BIOML-A163</strain>
        <strain evidence="3 20">BIOML-A183</strain>
        <strain evidence="8 18">BIOML-A2</strain>
    </source>
</reference>
<dbReference type="EMBL" id="VWLE01000457">
    <property type="protein sequence ID" value="KAA3941825.1"/>
    <property type="molecule type" value="Genomic_DNA"/>
</dbReference>
<keyword evidence="21" id="KW-1185">Reference proteome</keyword>
<dbReference type="PANTHER" id="PTHR34980">
    <property type="entry name" value="INNER MEMBRANE PROTEIN-RELATED-RELATED"/>
    <property type="match status" value="1"/>
</dbReference>
<dbReference type="EMBL" id="JAQQPO010000043">
    <property type="protein sequence ID" value="MDC7961290.1"/>
    <property type="molecule type" value="Genomic_DNA"/>
</dbReference>
<reference evidence="14 15" key="1">
    <citation type="submission" date="2018-08" db="EMBL/GenBank/DDBJ databases">
        <title>A genome reference for cultivated species of the human gut microbiota.</title>
        <authorList>
            <person name="Zou Y."/>
            <person name="Xue W."/>
            <person name="Luo G."/>
        </authorList>
    </citation>
    <scope>NUCLEOTIDE SEQUENCE [LARGE SCALE GENOMIC DNA]</scope>
    <source>
        <strain evidence="12 15">AF04-46</strain>
        <strain evidence="13 14">AM17-48</strain>
    </source>
</reference>
<evidence type="ECO:0000313" key="16">
    <source>
        <dbReference type="Proteomes" id="UP000323717"/>
    </source>
</evidence>
<dbReference type="RefSeq" id="WP_004303897.1">
    <property type="nucleotide sequence ID" value="NZ_BAABYJ010000001.1"/>
</dbReference>
<evidence type="ECO:0000313" key="19">
    <source>
        <dbReference type="Proteomes" id="UP000435985"/>
    </source>
</evidence>
<feature type="transmembrane region" description="Helical" evidence="2">
    <location>
        <begin position="83"/>
        <end position="105"/>
    </location>
</feature>
<evidence type="ECO:0000313" key="18">
    <source>
        <dbReference type="Proteomes" id="UP000375690"/>
    </source>
</evidence>
<dbReference type="InterPro" id="IPR008523">
    <property type="entry name" value="DUF805"/>
</dbReference>
<protein>
    <submittedName>
        <fullName evidence="5">DUF805 domain-containing protein</fullName>
    </submittedName>
</protein>
<dbReference type="AlphaFoldDB" id="A0A139KRL1"/>
<keyword evidence="2" id="KW-0812">Transmembrane</keyword>
<dbReference type="Proteomes" id="UP000435985">
    <property type="component" value="Unassembled WGS sequence"/>
</dbReference>
<dbReference type="Pfam" id="PF05656">
    <property type="entry name" value="DUF805"/>
    <property type="match status" value="1"/>
</dbReference>
<sequence length="168" mass="17886">MFKAPFSFDGRIRRIEYFLSGIIGGIVSSIAWALGVGTFILGAASGSAGGSVFGLLIGLAAMIASIWFSLAQGVKRLHDLNKSGWLILLCCVPIIGWIFALYMLFADGTVGPNPYGADPKNRMPYQAQPASVNVTVNVSREEVKVDKPVEDAPAPAEAPAEENKEKAE</sequence>
<dbReference type="Proteomes" id="UP000283329">
    <property type="component" value="Unassembled WGS sequence"/>
</dbReference>
<evidence type="ECO:0000313" key="21">
    <source>
        <dbReference type="Proteomes" id="UP000473905"/>
    </source>
</evidence>
<dbReference type="Proteomes" id="UP001215078">
    <property type="component" value="Unassembled WGS sequence"/>
</dbReference>
<evidence type="ECO:0000313" key="14">
    <source>
        <dbReference type="Proteomes" id="UP000283329"/>
    </source>
</evidence>
<dbReference type="EMBL" id="QRJR01000025">
    <property type="protein sequence ID" value="RHH41975.1"/>
    <property type="molecule type" value="Genomic_DNA"/>
</dbReference>